<evidence type="ECO:0000313" key="2">
    <source>
        <dbReference type="EMBL" id="CAD7660846.1"/>
    </source>
</evidence>
<proteinExistence type="predicted"/>
<evidence type="ECO:0000256" key="1">
    <source>
        <dbReference type="SAM" id="MobiDB-lite"/>
    </source>
</evidence>
<evidence type="ECO:0000313" key="3">
    <source>
        <dbReference type="Proteomes" id="UP000728032"/>
    </source>
</evidence>
<feature type="compositionally biased region" description="Polar residues" evidence="1">
    <location>
        <begin position="144"/>
        <end position="159"/>
    </location>
</feature>
<protein>
    <submittedName>
        <fullName evidence="2">Uncharacterized protein</fullName>
    </submittedName>
</protein>
<dbReference type="EMBL" id="OC936293">
    <property type="protein sequence ID" value="CAD7660846.1"/>
    <property type="molecule type" value="Genomic_DNA"/>
</dbReference>
<dbReference type="OrthoDB" id="6529143at2759"/>
<dbReference type="Proteomes" id="UP000728032">
    <property type="component" value="Unassembled WGS sequence"/>
</dbReference>
<accession>A0A7R9MKP0</accession>
<reference evidence="2" key="1">
    <citation type="submission" date="2020-11" db="EMBL/GenBank/DDBJ databases">
        <authorList>
            <person name="Tran Van P."/>
        </authorList>
    </citation>
    <scope>NUCLEOTIDE SEQUENCE</scope>
</reference>
<dbReference type="EMBL" id="CAJPVJ010021468">
    <property type="protein sequence ID" value="CAG2177982.1"/>
    <property type="molecule type" value="Genomic_DNA"/>
</dbReference>
<sequence>MSSAIDAMDCQQNHVSFAVMSDVLRSRHRHRTSATSGSPEDSLAKTQRNENVDYLGISAANHREVSGLYDSDGTGDDVIHEYSDLLLKKSAKMSDENLLVTTFGRVRLDSLNEPSIHGQYDEDNERPKFDIKEFESKLSDRRVNTSGQQNQSDCTSEDNNFIDGQYFGGVSTGDRKKVDDNSSADSHTSGSDFGFIDKQFFAKNTDIKPLIKSKIDFKFSSQFNEFLEQKAVDEQNMFQNFRSFENKNLKAIPPTDEVLDENNEIKEKIAEQREIKLEEYITKPADYSSKTRTGAQYLNDVQSGAVSPQYPHKFTDEVKNYRSQLGLGKEKLD</sequence>
<keyword evidence="3" id="KW-1185">Reference proteome</keyword>
<gene>
    <name evidence="2" type="ORF">ONB1V03_LOCUS17409</name>
</gene>
<feature type="non-terminal residue" evidence="2">
    <location>
        <position position="333"/>
    </location>
</feature>
<name>A0A7R9MKP0_9ACAR</name>
<dbReference type="AlphaFoldDB" id="A0A7R9MKP0"/>
<feature type="region of interest" description="Disordered" evidence="1">
    <location>
        <begin position="140"/>
        <end position="161"/>
    </location>
</feature>
<feature type="region of interest" description="Disordered" evidence="1">
    <location>
        <begin position="28"/>
        <end position="47"/>
    </location>
</feature>
<organism evidence="2">
    <name type="scientific">Oppiella nova</name>
    <dbReference type="NCBI Taxonomy" id="334625"/>
    <lineage>
        <taxon>Eukaryota</taxon>
        <taxon>Metazoa</taxon>
        <taxon>Ecdysozoa</taxon>
        <taxon>Arthropoda</taxon>
        <taxon>Chelicerata</taxon>
        <taxon>Arachnida</taxon>
        <taxon>Acari</taxon>
        <taxon>Acariformes</taxon>
        <taxon>Sarcoptiformes</taxon>
        <taxon>Oribatida</taxon>
        <taxon>Brachypylina</taxon>
        <taxon>Oppioidea</taxon>
        <taxon>Oppiidae</taxon>
        <taxon>Oppiella</taxon>
    </lineage>
</organism>